<dbReference type="EMBL" id="SDPT01000001">
    <property type="protein sequence ID" value="RXZ34691.1"/>
    <property type="molecule type" value="Genomic_DNA"/>
</dbReference>
<dbReference type="InterPro" id="IPR022742">
    <property type="entry name" value="Hydrolase_4"/>
</dbReference>
<dbReference type="Proteomes" id="UP000292347">
    <property type="component" value="Unassembled WGS sequence"/>
</dbReference>
<dbReference type="InterPro" id="IPR029058">
    <property type="entry name" value="AB_hydrolase_fold"/>
</dbReference>
<evidence type="ECO:0000313" key="4">
    <source>
        <dbReference type="Proteomes" id="UP000292347"/>
    </source>
</evidence>
<evidence type="ECO:0000313" key="3">
    <source>
        <dbReference type="EMBL" id="RXZ34691.1"/>
    </source>
</evidence>
<organism evidence="3 4">
    <name type="scientific">Sphingomonas desiccabilis</name>
    <dbReference type="NCBI Taxonomy" id="429134"/>
    <lineage>
        <taxon>Bacteria</taxon>
        <taxon>Pseudomonadati</taxon>
        <taxon>Pseudomonadota</taxon>
        <taxon>Alphaproteobacteria</taxon>
        <taxon>Sphingomonadales</taxon>
        <taxon>Sphingomonadaceae</taxon>
        <taxon>Sphingomonas</taxon>
    </lineage>
</organism>
<reference evidence="3 4" key="1">
    <citation type="submission" date="2019-01" db="EMBL/GenBank/DDBJ databases">
        <title>Sphingomonas mucosissima sp. nov. and Sphingomonas desiccabilis sp. nov., from biological soil crusts in the Colorado Plateau, USA.</title>
        <authorList>
            <person name="Zhu D."/>
        </authorList>
    </citation>
    <scope>NUCLEOTIDE SEQUENCE [LARGE SCALE GENOMIC DNA]</scope>
    <source>
        <strain evidence="3 4">CP1D</strain>
    </source>
</reference>
<dbReference type="PANTHER" id="PTHR43265">
    <property type="entry name" value="ESTERASE ESTD"/>
    <property type="match status" value="1"/>
</dbReference>
<dbReference type="Gene3D" id="2.60.120.260">
    <property type="entry name" value="Galactose-binding domain-like"/>
    <property type="match status" value="1"/>
</dbReference>
<dbReference type="AlphaFoldDB" id="A0A4Q2IZP3"/>
<dbReference type="OrthoDB" id="9771666at2"/>
<dbReference type="Gene3D" id="3.40.50.1820">
    <property type="entry name" value="alpha/beta hydrolase"/>
    <property type="match status" value="1"/>
</dbReference>
<dbReference type="RefSeq" id="WP_129340477.1">
    <property type="nucleotide sequence ID" value="NZ_JACIDD010000001.1"/>
</dbReference>
<dbReference type="GO" id="GO:0006508">
    <property type="term" value="P:proteolysis"/>
    <property type="evidence" value="ECO:0007669"/>
    <property type="project" value="InterPro"/>
</dbReference>
<dbReference type="InterPro" id="IPR053145">
    <property type="entry name" value="AB_hydrolase_Est10"/>
</dbReference>
<sequence>MKWASRIVPSPPVHRLSSFLLLLAIAAGMVVPGRAGAQHAETQNVLRWQTYGTTSALGRDTRVPGGGMVSVQPRTVPGEAWSSGAGMKIPGAIPSGERVTAVFWARAARPVRLTLALQGGEPGYARFATAEVALTPTWQVVSVSGVAPHQFPAESQSLSVPLGLSRVEVNLGPVAFLRGEVDRASVARAFATFRPAEVAVDVRIQSEPRVTLAGTLHLPAGQGEGPFPLAVLIQGHGPNGRGGFPEIIKRLTADGTAALEYDKRGIGQSTGTYEEDMERLTADATAAVAAMRRRPEIDGSRIALVGQSQGGVVAPAVAAADPTIATVVTLAGSVGDGLPYLRRAIVGQMILAGWPEAKVSPAVDAAIALLQARMDGKDAAAIEALRAAVIEKFEATGFPRATAQGALAMIDVPAAWKANQLRSASDLSTLRVPVLAVFGTKDPLVVASHEAPAARAALADNPRARVVVMEGMSHWFQDGAVTGTEEEVAKLGSNLGSPRVVMLVGDWLREMLAPGSGNAKPR</sequence>
<dbReference type="GO" id="GO:0052689">
    <property type="term" value="F:carboxylic ester hydrolase activity"/>
    <property type="evidence" value="ECO:0007669"/>
    <property type="project" value="TreeGrafter"/>
</dbReference>
<keyword evidence="1 3" id="KW-0378">Hydrolase</keyword>
<evidence type="ECO:0000259" key="2">
    <source>
        <dbReference type="Pfam" id="PF12146"/>
    </source>
</evidence>
<dbReference type="PANTHER" id="PTHR43265:SF1">
    <property type="entry name" value="ESTERASE ESTD"/>
    <property type="match status" value="1"/>
</dbReference>
<comment type="caution">
    <text evidence="3">The sequence shown here is derived from an EMBL/GenBank/DDBJ whole genome shotgun (WGS) entry which is preliminary data.</text>
</comment>
<dbReference type="InterPro" id="IPR002471">
    <property type="entry name" value="Pept_S9_AS"/>
</dbReference>
<keyword evidence="4" id="KW-1185">Reference proteome</keyword>
<protein>
    <submittedName>
        <fullName evidence="3">Alpha/beta hydrolase</fullName>
    </submittedName>
</protein>
<dbReference type="Pfam" id="PF12146">
    <property type="entry name" value="Hydrolase_4"/>
    <property type="match status" value="1"/>
</dbReference>
<dbReference type="SUPFAM" id="SSF53474">
    <property type="entry name" value="alpha/beta-Hydrolases"/>
    <property type="match status" value="1"/>
</dbReference>
<proteinExistence type="predicted"/>
<accession>A0A4Q2IZP3</accession>
<name>A0A4Q2IZP3_9SPHN</name>
<dbReference type="GO" id="GO:0004252">
    <property type="term" value="F:serine-type endopeptidase activity"/>
    <property type="evidence" value="ECO:0007669"/>
    <property type="project" value="InterPro"/>
</dbReference>
<dbReference type="PROSITE" id="PS00708">
    <property type="entry name" value="PRO_ENDOPEP_SER"/>
    <property type="match status" value="1"/>
</dbReference>
<gene>
    <name evidence="3" type="ORF">EO081_03210</name>
</gene>
<evidence type="ECO:0000256" key="1">
    <source>
        <dbReference type="ARBA" id="ARBA00022801"/>
    </source>
</evidence>
<feature type="domain" description="Serine aminopeptidase S33" evidence="2">
    <location>
        <begin position="242"/>
        <end position="474"/>
    </location>
</feature>